<sequence length="73" mass="8006">MLGFWLGGGLMRMQRLLIDRSTLDLITSDARDFLNVLNAAGLLKASALMQGVLEQLASDRNRLPEDSDKTGTN</sequence>
<dbReference type="PIR" id="T31216">
    <property type="entry name" value="T31216"/>
</dbReference>
<accession>O85925</accession>
<reference evidence="1" key="1">
    <citation type="journal article" date="1999" name="J. Bacteriol.">
        <title>Complete sequence of a 184-kilobase catabolic plasmid from Sphingomonas aromaticivorans F199.</title>
        <authorList>
            <person name="Romine M.F."/>
            <person name="Stillwell L.C."/>
            <person name="Wong K.-K."/>
            <person name="Thurston S.J."/>
            <person name="Sisk E.C."/>
            <person name="Sensen C."/>
            <person name="Gaasterland T."/>
            <person name="Fredrickson J.K."/>
            <person name="Saffer J.D."/>
        </authorList>
    </citation>
    <scope>NUCLEOTIDE SEQUENCE</scope>
    <source>
        <strain evidence="1">F199</strain>
        <plasmid evidence="1">pNL1</plasmid>
    </source>
</reference>
<gene>
    <name evidence="1" type="primary">orf756</name>
</gene>
<dbReference type="AlphaFoldDB" id="O85925"/>
<proteinExistence type="predicted"/>
<keyword evidence="1" id="KW-0614">Plasmid</keyword>
<geneLocation type="plasmid" evidence="1">
    <name>pNL1</name>
</geneLocation>
<evidence type="ECO:0000313" key="1">
    <source>
        <dbReference type="EMBL" id="AAD03940.1"/>
    </source>
</evidence>
<organism evidence="1">
    <name type="scientific">Novosphingobium aromaticivorans</name>
    <name type="common">Sphingomonas aromaticivorans</name>
    <dbReference type="NCBI Taxonomy" id="48935"/>
    <lineage>
        <taxon>Bacteria</taxon>
        <taxon>Pseudomonadati</taxon>
        <taxon>Pseudomonadota</taxon>
        <taxon>Alphaproteobacteria</taxon>
        <taxon>Sphingomonadales</taxon>
        <taxon>Sphingomonadaceae</taxon>
        <taxon>Novosphingobium</taxon>
    </lineage>
</organism>
<name>O85925_NOVAR</name>
<dbReference type="EMBL" id="AF079317">
    <property type="protein sequence ID" value="AAD03940.1"/>
    <property type="molecule type" value="Genomic_DNA"/>
</dbReference>
<protein>
    <submittedName>
        <fullName evidence="1">Uncharacterized protein</fullName>
    </submittedName>
</protein>